<evidence type="ECO:0000256" key="2">
    <source>
        <dbReference type="ARBA" id="ARBA00023125"/>
    </source>
</evidence>
<dbReference type="RefSeq" id="WP_344661873.1">
    <property type="nucleotide sequence ID" value="NZ_BAAAQM010000061.1"/>
</dbReference>
<evidence type="ECO:0000256" key="5">
    <source>
        <dbReference type="SAM" id="MobiDB-lite"/>
    </source>
</evidence>
<sequence>MARPRTPLLSREGIVAAALALVDAEGLDALSTRRLAAELGVSGPSLYNHVATKDELLDAVVDSVVAGVDVSAFAGLGGGGGSAGTGADAGTGTGAGAGAGTCVGATHAVTIKDSADPAGVPTTPPHPPGSAASGDLSGAGRVAPTWRLALASWARSYRAALAAHPNVVPALAQGTGRRPAQLRIADAVFGGLVDAGWPRREATSIGALMRSLVIGSALGSFAGSFPADASVYAGVYPHLDQAHLLAEHQREIDERAFEVGLTAVLDGLELRHAALTAESPPA</sequence>
<gene>
    <name evidence="7" type="ORF">GCM10009838_74190</name>
</gene>
<dbReference type="InterPro" id="IPR036271">
    <property type="entry name" value="Tet_transcr_reg_TetR-rel_C_sf"/>
</dbReference>
<organism evidence="7 8">
    <name type="scientific">Catenulispora subtropica</name>
    <dbReference type="NCBI Taxonomy" id="450798"/>
    <lineage>
        <taxon>Bacteria</taxon>
        <taxon>Bacillati</taxon>
        <taxon>Actinomycetota</taxon>
        <taxon>Actinomycetes</taxon>
        <taxon>Catenulisporales</taxon>
        <taxon>Catenulisporaceae</taxon>
        <taxon>Catenulispora</taxon>
    </lineage>
</organism>
<evidence type="ECO:0000313" key="7">
    <source>
        <dbReference type="EMBL" id="GAA1998052.1"/>
    </source>
</evidence>
<evidence type="ECO:0000256" key="1">
    <source>
        <dbReference type="ARBA" id="ARBA00023015"/>
    </source>
</evidence>
<keyword evidence="2 4" id="KW-0238">DNA-binding</keyword>
<evidence type="ECO:0000256" key="3">
    <source>
        <dbReference type="ARBA" id="ARBA00023163"/>
    </source>
</evidence>
<dbReference type="InterPro" id="IPR023772">
    <property type="entry name" value="DNA-bd_HTH_TetR-type_CS"/>
</dbReference>
<accession>A0ABP5EGE1</accession>
<comment type="caution">
    <text evidence="7">The sequence shown here is derived from an EMBL/GenBank/DDBJ whole genome shotgun (WGS) entry which is preliminary data.</text>
</comment>
<feature type="region of interest" description="Disordered" evidence="5">
    <location>
        <begin position="114"/>
        <end position="137"/>
    </location>
</feature>
<proteinExistence type="predicted"/>
<keyword evidence="8" id="KW-1185">Reference proteome</keyword>
<dbReference type="PANTHER" id="PTHR30055">
    <property type="entry name" value="HTH-TYPE TRANSCRIPTIONAL REGULATOR RUTR"/>
    <property type="match status" value="1"/>
</dbReference>
<dbReference type="Pfam" id="PF02909">
    <property type="entry name" value="TetR_C_1"/>
    <property type="match status" value="1"/>
</dbReference>
<feature type="domain" description="HTH tetR-type" evidence="6">
    <location>
        <begin position="8"/>
        <end position="68"/>
    </location>
</feature>
<dbReference type="PANTHER" id="PTHR30055:SF151">
    <property type="entry name" value="TRANSCRIPTIONAL REGULATORY PROTEIN"/>
    <property type="match status" value="1"/>
</dbReference>
<keyword evidence="3" id="KW-0804">Transcription</keyword>
<reference evidence="8" key="1">
    <citation type="journal article" date="2019" name="Int. J. Syst. Evol. Microbiol.">
        <title>The Global Catalogue of Microorganisms (GCM) 10K type strain sequencing project: providing services to taxonomists for standard genome sequencing and annotation.</title>
        <authorList>
            <consortium name="The Broad Institute Genomics Platform"/>
            <consortium name="The Broad Institute Genome Sequencing Center for Infectious Disease"/>
            <person name="Wu L."/>
            <person name="Ma J."/>
        </authorList>
    </citation>
    <scope>NUCLEOTIDE SEQUENCE [LARGE SCALE GENOMIC DNA]</scope>
    <source>
        <strain evidence="8">JCM 16013</strain>
    </source>
</reference>
<dbReference type="Gene3D" id="1.10.357.10">
    <property type="entry name" value="Tetracycline Repressor, domain 2"/>
    <property type="match status" value="2"/>
</dbReference>
<evidence type="ECO:0000313" key="8">
    <source>
        <dbReference type="Proteomes" id="UP001499854"/>
    </source>
</evidence>
<dbReference type="PROSITE" id="PS01081">
    <property type="entry name" value="HTH_TETR_1"/>
    <property type="match status" value="1"/>
</dbReference>
<dbReference type="InterPro" id="IPR004111">
    <property type="entry name" value="Repressor_TetR_C"/>
</dbReference>
<dbReference type="InterPro" id="IPR050109">
    <property type="entry name" value="HTH-type_TetR-like_transc_reg"/>
</dbReference>
<dbReference type="InterPro" id="IPR001647">
    <property type="entry name" value="HTH_TetR"/>
</dbReference>
<dbReference type="PROSITE" id="PS50977">
    <property type="entry name" value="HTH_TETR_2"/>
    <property type="match status" value="1"/>
</dbReference>
<dbReference type="InterPro" id="IPR009057">
    <property type="entry name" value="Homeodomain-like_sf"/>
</dbReference>
<dbReference type="PRINTS" id="PR00455">
    <property type="entry name" value="HTHTETR"/>
</dbReference>
<protein>
    <recommendedName>
        <fullName evidence="6">HTH tetR-type domain-containing protein</fullName>
    </recommendedName>
</protein>
<dbReference type="Proteomes" id="UP001499854">
    <property type="component" value="Unassembled WGS sequence"/>
</dbReference>
<feature type="DNA-binding region" description="H-T-H motif" evidence="4">
    <location>
        <begin position="31"/>
        <end position="50"/>
    </location>
</feature>
<dbReference type="Pfam" id="PF00440">
    <property type="entry name" value="TetR_N"/>
    <property type="match status" value="1"/>
</dbReference>
<evidence type="ECO:0000259" key="6">
    <source>
        <dbReference type="PROSITE" id="PS50977"/>
    </source>
</evidence>
<keyword evidence="1" id="KW-0805">Transcription regulation</keyword>
<dbReference type="SUPFAM" id="SSF48498">
    <property type="entry name" value="Tetracyclin repressor-like, C-terminal domain"/>
    <property type="match status" value="1"/>
</dbReference>
<evidence type="ECO:0000256" key="4">
    <source>
        <dbReference type="PROSITE-ProRule" id="PRU00335"/>
    </source>
</evidence>
<dbReference type="SUPFAM" id="SSF46689">
    <property type="entry name" value="Homeodomain-like"/>
    <property type="match status" value="1"/>
</dbReference>
<name>A0ABP5EGE1_9ACTN</name>
<dbReference type="EMBL" id="BAAAQM010000061">
    <property type="protein sequence ID" value="GAA1998052.1"/>
    <property type="molecule type" value="Genomic_DNA"/>
</dbReference>